<dbReference type="AlphaFoldDB" id="A0A1B2DCE6"/>
<dbReference type="RefSeq" id="WP_099516778.1">
    <property type="nucleotide sequence ID" value="NZ_CP016808.1"/>
</dbReference>
<organism evidence="4">
    <name type="scientific">Paenibacillus sp. BIHB 4019</name>
    <dbReference type="NCBI Taxonomy" id="1870819"/>
    <lineage>
        <taxon>Bacteria</taxon>
        <taxon>Bacillati</taxon>
        <taxon>Bacillota</taxon>
        <taxon>Bacilli</taxon>
        <taxon>Bacillales</taxon>
        <taxon>Paenibacillaceae</taxon>
        <taxon>Paenibacillus</taxon>
    </lineage>
</organism>
<reference evidence="4" key="1">
    <citation type="submission" date="2016-08" db="EMBL/GenBank/DDBJ databases">
        <title>Complete Genome Seqeunce of Paenibacillus sp. BIHB 4019 from tea rhizoplane.</title>
        <authorList>
            <person name="Thakur R."/>
            <person name="Swarnkar M.K."/>
            <person name="Gulati A."/>
        </authorList>
    </citation>
    <scope>NUCLEOTIDE SEQUENCE [LARGE SCALE GENOMIC DNA]</scope>
    <source>
        <strain evidence="4">BIHB4019</strain>
    </source>
</reference>
<evidence type="ECO:0000259" key="3">
    <source>
        <dbReference type="Pfam" id="PF12804"/>
    </source>
</evidence>
<keyword evidence="2" id="KW-0548">Nucleotidyltransferase</keyword>
<name>A0A1B2DCE6_9BACL</name>
<evidence type="ECO:0000256" key="2">
    <source>
        <dbReference type="ARBA" id="ARBA00022695"/>
    </source>
</evidence>
<dbReference type="InterPro" id="IPR025877">
    <property type="entry name" value="MobA-like_NTP_Trfase"/>
</dbReference>
<keyword evidence="1" id="KW-0808">Transferase</keyword>
<dbReference type="PANTHER" id="PTHR43584">
    <property type="entry name" value="NUCLEOTIDYL TRANSFERASE"/>
    <property type="match status" value="1"/>
</dbReference>
<protein>
    <recommendedName>
        <fullName evidence="3">MobA-like NTP transferase domain-containing protein</fullName>
    </recommendedName>
</protein>
<dbReference type="PANTHER" id="PTHR43584:SF8">
    <property type="entry name" value="N-ACETYLMURAMATE ALPHA-1-PHOSPHATE URIDYLYLTRANSFERASE"/>
    <property type="match status" value="1"/>
</dbReference>
<dbReference type="InterPro" id="IPR050065">
    <property type="entry name" value="GlmU-like"/>
</dbReference>
<dbReference type="GO" id="GO:0016779">
    <property type="term" value="F:nucleotidyltransferase activity"/>
    <property type="evidence" value="ECO:0007669"/>
    <property type="project" value="UniProtKB-KW"/>
</dbReference>
<accession>A0A1B2DCE6</accession>
<evidence type="ECO:0000256" key="1">
    <source>
        <dbReference type="ARBA" id="ARBA00022679"/>
    </source>
</evidence>
<evidence type="ECO:0000313" key="4">
    <source>
        <dbReference type="EMBL" id="ANY65377.1"/>
    </source>
</evidence>
<dbReference type="Gene3D" id="3.90.550.10">
    <property type="entry name" value="Spore Coat Polysaccharide Biosynthesis Protein SpsA, Chain A"/>
    <property type="match status" value="1"/>
</dbReference>
<dbReference type="EMBL" id="CP016808">
    <property type="protein sequence ID" value="ANY65377.1"/>
    <property type="molecule type" value="Genomic_DNA"/>
</dbReference>
<sequence length="214" mass="23939">MSVSKTIVISCAGVGSRLGMGTTKALVKILDKPIIQWQLELLKDFKDIRIVVGFQAKQVIETVLKIRKDVTFIFNHNYTNTGTGASLSLGAQYSNGMVVSLDGDLLVHPEDLLKFLSINEECLGYCIPSTEEPVYVELDEFDNDKKVTSFSRKNGSFEWTGLLQLNHENVTATKGHVFEMVNNLLPIKGVFVRSIEIDTPSDYESAVKWVKENY</sequence>
<dbReference type="Pfam" id="PF12804">
    <property type="entry name" value="NTP_transf_3"/>
    <property type="match status" value="1"/>
</dbReference>
<proteinExistence type="predicted"/>
<feature type="domain" description="MobA-like NTP transferase" evidence="3">
    <location>
        <begin position="8"/>
        <end position="116"/>
    </location>
</feature>
<dbReference type="InterPro" id="IPR029044">
    <property type="entry name" value="Nucleotide-diphossugar_trans"/>
</dbReference>
<gene>
    <name evidence="4" type="ORF">BBD42_01995</name>
</gene>
<dbReference type="SUPFAM" id="SSF53448">
    <property type="entry name" value="Nucleotide-diphospho-sugar transferases"/>
    <property type="match status" value="1"/>
</dbReference>